<name>A0A2S5B9N0_9BASI</name>
<proteinExistence type="predicted"/>
<dbReference type="OrthoDB" id="5277092at2759"/>
<gene>
    <name evidence="1" type="ORF">BMF94_3414</name>
</gene>
<protein>
    <submittedName>
        <fullName evidence="1">Uncharacterized protein</fullName>
    </submittedName>
</protein>
<organism evidence="1 2">
    <name type="scientific">Rhodotorula taiwanensis</name>
    <dbReference type="NCBI Taxonomy" id="741276"/>
    <lineage>
        <taxon>Eukaryota</taxon>
        <taxon>Fungi</taxon>
        <taxon>Dikarya</taxon>
        <taxon>Basidiomycota</taxon>
        <taxon>Pucciniomycotina</taxon>
        <taxon>Microbotryomycetes</taxon>
        <taxon>Sporidiobolales</taxon>
        <taxon>Sporidiobolaceae</taxon>
        <taxon>Rhodotorula</taxon>
    </lineage>
</organism>
<dbReference type="EMBL" id="PJQD01000036">
    <property type="protein sequence ID" value="POY73477.1"/>
    <property type="molecule type" value="Genomic_DNA"/>
</dbReference>
<evidence type="ECO:0000313" key="1">
    <source>
        <dbReference type="EMBL" id="POY73477.1"/>
    </source>
</evidence>
<evidence type="ECO:0000313" key="2">
    <source>
        <dbReference type="Proteomes" id="UP000237144"/>
    </source>
</evidence>
<comment type="caution">
    <text evidence="1">The sequence shown here is derived from an EMBL/GenBank/DDBJ whole genome shotgun (WGS) entry which is preliminary data.</text>
</comment>
<reference evidence="1 2" key="1">
    <citation type="journal article" date="2018" name="Front. Microbiol.">
        <title>Prospects for Fungal Bioremediation of Acidic Radioactive Waste Sites: Characterization and Genome Sequence of Rhodotorula taiwanensis MD1149.</title>
        <authorList>
            <person name="Tkavc R."/>
            <person name="Matrosova V.Y."/>
            <person name="Grichenko O.E."/>
            <person name="Gostincar C."/>
            <person name="Volpe R.P."/>
            <person name="Klimenkova P."/>
            <person name="Gaidamakova E.K."/>
            <person name="Zhou C.E."/>
            <person name="Stewart B.J."/>
            <person name="Lyman M.G."/>
            <person name="Malfatti S.A."/>
            <person name="Rubinfeld B."/>
            <person name="Courtot M."/>
            <person name="Singh J."/>
            <person name="Dalgard C.L."/>
            <person name="Hamilton T."/>
            <person name="Frey K.G."/>
            <person name="Gunde-Cimerman N."/>
            <person name="Dugan L."/>
            <person name="Daly M.J."/>
        </authorList>
    </citation>
    <scope>NUCLEOTIDE SEQUENCE [LARGE SCALE GENOMIC DNA]</scope>
    <source>
        <strain evidence="1 2">MD1149</strain>
    </source>
</reference>
<accession>A0A2S5B9N0</accession>
<dbReference type="Proteomes" id="UP000237144">
    <property type="component" value="Unassembled WGS sequence"/>
</dbReference>
<keyword evidence="2" id="KW-1185">Reference proteome</keyword>
<dbReference type="AlphaFoldDB" id="A0A2S5B9N0"/>
<sequence length="107" mass="12030">MDPRVPSTQLSPEEQRPIDAFVQASPNSNYHIVEPVKGEPKVQLCRVSGEVTAPGGAQRRECTQIAQDVTKVFAFMSERGFFCQLPFDPTHTEIECVRINKIVQRQS</sequence>